<dbReference type="RefSeq" id="WP_247974656.1">
    <property type="nucleotide sequence ID" value="NZ_CP095848.1"/>
</dbReference>
<keyword evidence="2" id="KW-1185">Reference proteome</keyword>
<gene>
    <name evidence="1" type="ORF">MWH26_13225</name>
</gene>
<dbReference type="EMBL" id="CP095848">
    <property type="protein sequence ID" value="UPL48146.1"/>
    <property type="molecule type" value="Genomic_DNA"/>
</dbReference>
<sequence>MPCSPYIRRTLLVAGLLLVGQLAAWAHAYHASIMELRFNPEKQRLEMALKIFIDDLEKELSVGKPTPIRTDQLARTQLDPLLTDLLRRSVQLSPRPGAVLPLTLVGLQKEKDSYWLYFTAPLPASATGVTLRHKLLLDLFPDQMNIVNLEAKGQKQSLLFRDGEEQQQLKW</sequence>
<dbReference type="Pfam" id="PF20420">
    <property type="entry name" value="DUF6702"/>
    <property type="match status" value="1"/>
</dbReference>
<accession>A0ABY4J8I3</accession>
<evidence type="ECO:0000313" key="1">
    <source>
        <dbReference type="EMBL" id="UPL48146.1"/>
    </source>
</evidence>
<dbReference type="Proteomes" id="UP000829647">
    <property type="component" value="Chromosome"/>
</dbReference>
<organism evidence="1 2">
    <name type="scientific">Hymenobacter sublimis</name>
    <dbReference type="NCBI Taxonomy" id="2933777"/>
    <lineage>
        <taxon>Bacteria</taxon>
        <taxon>Pseudomonadati</taxon>
        <taxon>Bacteroidota</taxon>
        <taxon>Cytophagia</taxon>
        <taxon>Cytophagales</taxon>
        <taxon>Hymenobacteraceae</taxon>
        <taxon>Hymenobacter</taxon>
    </lineage>
</organism>
<name>A0ABY4J8I3_9BACT</name>
<reference evidence="1 2" key="1">
    <citation type="submission" date="2022-04" db="EMBL/GenBank/DDBJ databases">
        <title>Hymenobacter sp. isolated from the air.</title>
        <authorList>
            <person name="Won M."/>
            <person name="Lee C.-M."/>
            <person name="Woen H.-Y."/>
            <person name="Kwon S.-W."/>
        </authorList>
    </citation>
    <scope>NUCLEOTIDE SEQUENCE [LARGE SCALE GENOMIC DNA]</scope>
    <source>
        <strain evidence="2">5516 S-25</strain>
    </source>
</reference>
<dbReference type="InterPro" id="IPR046525">
    <property type="entry name" value="DUF6702"/>
</dbReference>
<proteinExistence type="predicted"/>
<evidence type="ECO:0000313" key="2">
    <source>
        <dbReference type="Proteomes" id="UP000829647"/>
    </source>
</evidence>
<protein>
    <submittedName>
        <fullName evidence="1">Uncharacterized protein</fullName>
    </submittedName>
</protein>